<evidence type="ECO:0008006" key="4">
    <source>
        <dbReference type="Google" id="ProtNLM"/>
    </source>
</evidence>
<sequence length="212" mass="23626">MPTERGLCGSWYRSALSETLVRMELVYTYLAFIFVFTVIAIAVIIRLVLRHRMRFSTSHALKNLKRELALRREPGQQRITDENTGLAQQLSVSEIESTINLITVMNSNTVALAKASRLAIYAFIGTISLGVASFSPNSPVIRIAIIAATLACALAFLLAGVRRIYRLGKSNMTLNARFTQWAEAHPDYCDAPSKRRGSRQSSKESESAQQSW</sequence>
<dbReference type="RefSeq" id="WP_369342833.1">
    <property type="nucleotide sequence ID" value="NZ_CP129675.1"/>
</dbReference>
<dbReference type="AlphaFoldDB" id="A0AB39UK79"/>
<proteinExistence type="predicted"/>
<name>A0AB39UK79_9BIFI</name>
<dbReference type="EMBL" id="CP129682">
    <property type="protein sequence ID" value="XDS49205.1"/>
    <property type="molecule type" value="Genomic_DNA"/>
</dbReference>
<evidence type="ECO:0000313" key="3">
    <source>
        <dbReference type="EMBL" id="XDS49205.1"/>
    </source>
</evidence>
<feature type="region of interest" description="Disordered" evidence="1">
    <location>
        <begin position="190"/>
        <end position="212"/>
    </location>
</feature>
<feature type="transmembrane region" description="Helical" evidence="2">
    <location>
        <begin position="141"/>
        <end position="161"/>
    </location>
</feature>
<keyword evidence="2" id="KW-0472">Membrane</keyword>
<accession>A0AB39UK79</accession>
<feature type="transmembrane region" description="Helical" evidence="2">
    <location>
        <begin position="118"/>
        <end position="135"/>
    </location>
</feature>
<protein>
    <recommendedName>
        <fullName evidence="4">DUF202 domain-containing protein</fullName>
    </recommendedName>
</protein>
<evidence type="ECO:0000256" key="2">
    <source>
        <dbReference type="SAM" id="Phobius"/>
    </source>
</evidence>
<keyword evidence="2" id="KW-1133">Transmembrane helix</keyword>
<reference evidence="3" key="1">
    <citation type="submission" date="2023-07" db="EMBL/GenBank/DDBJ databases">
        <title>Bifidobacterium aquikefiriaerophilum sp. nov. and Bifidobacterium eccum sp. nov., isolated from water kefir.</title>
        <authorList>
            <person name="Breselge S."/>
            <person name="Bellassi P."/>
            <person name="Barcenilla C."/>
            <person name="Alvarez-Ordonez A."/>
            <person name="Morelli L."/>
            <person name="Cotter P.D."/>
        </authorList>
    </citation>
    <scope>NUCLEOTIDE SEQUENCE</scope>
    <source>
        <strain evidence="3">WK013_4_14</strain>
    </source>
</reference>
<evidence type="ECO:0000256" key="1">
    <source>
        <dbReference type="SAM" id="MobiDB-lite"/>
    </source>
</evidence>
<keyword evidence="2" id="KW-0812">Transmembrane</keyword>
<organism evidence="3">
    <name type="scientific">Bifidobacterium fermentum</name>
    <dbReference type="NCBI Taxonomy" id="3059035"/>
    <lineage>
        <taxon>Bacteria</taxon>
        <taxon>Bacillati</taxon>
        <taxon>Actinomycetota</taxon>
        <taxon>Actinomycetes</taxon>
        <taxon>Bifidobacteriales</taxon>
        <taxon>Bifidobacteriaceae</taxon>
        <taxon>Bifidobacterium</taxon>
    </lineage>
</organism>
<gene>
    <name evidence="3" type="ORF">QN216_02775</name>
</gene>
<feature type="transmembrane region" description="Helical" evidence="2">
    <location>
        <begin position="26"/>
        <end position="49"/>
    </location>
</feature>